<evidence type="ECO:0000259" key="7">
    <source>
        <dbReference type="Pfam" id="PF00909"/>
    </source>
</evidence>
<dbReference type="SUPFAM" id="SSF111352">
    <property type="entry name" value="Ammonium transporter"/>
    <property type="match status" value="1"/>
</dbReference>
<accession>A0A7S2GQ28</accession>
<keyword evidence="2 6" id="KW-0812">Transmembrane</keyword>
<reference evidence="8" key="1">
    <citation type="submission" date="2021-01" db="EMBL/GenBank/DDBJ databases">
        <authorList>
            <person name="Corre E."/>
            <person name="Pelletier E."/>
            <person name="Niang G."/>
            <person name="Scheremetjew M."/>
            <person name="Finn R."/>
            <person name="Kale V."/>
            <person name="Holt S."/>
            <person name="Cochrane G."/>
            <person name="Meng A."/>
            <person name="Brown T."/>
            <person name="Cohen L."/>
        </authorList>
    </citation>
    <scope>NUCLEOTIDE SEQUENCE</scope>
    <source>
        <strain evidence="8">CCMP2222</strain>
    </source>
</reference>
<dbReference type="InterPro" id="IPR029020">
    <property type="entry name" value="Ammonium/urea_transptr"/>
</dbReference>
<feature type="transmembrane region" description="Helical" evidence="6">
    <location>
        <begin position="30"/>
        <end position="55"/>
    </location>
</feature>
<evidence type="ECO:0000313" key="8">
    <source>
        <dbReference type="EMBL" id="CAD9466700.1"/>
    </source>
</evidence>
<dbReference type="Pfam" id="PF00909">
    <property type="entry name" value="Ammonium_transp"/>
    <property type="match status" value="1"/>
</dbReference>
<dbReference type="Gene3D" id="1.10.3430.10">
    <property type="entry name" value="Ammonium transporter AmtB like domains"/>
    <property type="match status" value="1"/>
</dbReference>
<evidence type="ECO:0000256" key="1">
    <source>
        <dbReference type="ARBA" id="ARBA00004141"/>
    </source>
</evidence>
<comment type="subcellular location">
    <subcellularLocation>
        <location evidence="1">Membrane</location>
        <topology evidence="1">Multi-pass membrane protein</topology>
    </subcellularLocation>
</comment>
<evidence type="ECO:0000256" key="3">
    <source>
        <dbReference type="ARBA" id="ARBA00022989"/>
    </source>
</evidence>
<dbReference type="InterPro" id="IPR024041">
    <property type="entry name" value="NH4_transpt_AmtB-like_dom"/>
</dbReference>
<evidence type="ECO:0000256" key="2">
    <source>
        <dbReference type="ARBA" id="ARBA00022692"/>
    </source>
</evidence>
<sequence length="138" mass="14692">MGGFVGTVLLGVLARDRVNPGTADSSPQLLLVQLGCAIFVAAYSFGVTFALLTALDKIVRIRPSKVVEGDLDKALHGEVAYVTHQSDPNLDLEDGYLSNSDLEETSMDFDRQSSEKSWKSGKSSVTRQPGHPAVALGA</sequence>
<organism evidence="8">
    <name type="scientific">Alexandrium andersonii</name>
    <dbReference type="NCBI Taxonomy" id="327968"/>
    <lineage>
        <taxon>Eukaryota</taxon>
        <taxon>Sar</taxon>
        <taxon>Alveolata</taxon>
        <taxon>Dinophyceae</taxon>
        <taxon>Gonyaulacales</taxon>
        <taxon>Pyrocystaceae</taxon>
        <taxon>Alexandrium</taxon>
    </lineage>
</organism>
<feature type="compositionally biased region" description="Basic and acidic residues" evidence="5">
    <location>
        <begin position="108"/>
        <end position="118"/>
    </location>
</feature>
<evidence type="ECO:0000256" key="4">
    <source>
        <dbReference type="ARBA" id="ARBA00023136"/>
    </source>
</evidence>
<gene>
    <name evidence="8" type="ORF">AAND1436_LOCUS29719</name>
</gene>
<evidence type="ECO:0000256" key="6">
    <source>
        <dbReference type="SAM" id="Phobius"/>
    </source>
</evidence>
<keyword evidence="3 6" id="KW-1133">Transmembrane helix</keyword>
<dbReference type="EMBL" id="HBGQ01061542">
    <property type="protein sequence ID" value="CAD9466700.1"/>
    <property type="molecule type" value="Transcribed_RNA"/>
</dbReference>
<dbReference type="GO" id="GO:0016020">
    <property type="term" value="C:membrane"/>
    <property type="evidence" value="ECO:0007669"/>
    <property type="project" value="UniProtKB-SubCell"/>
</dbReference>
<protein>
    <recommendedName>
        <fullName evidence="7">Ammonium transporter AmtB-like domain-containing protein</fullName>
    </recommendedName>
</protein>
<keyword evidence="4 6" id="KW-0472">Membrane</keyword>
<evidence type="ECO:0000256" key="5">
    <source>
        <dbReference type="SAM" id="MobiDB-lite"/>
    </source>
</evidence>
<dbReference type="AlphaFoldDB" id="A0A7S2GQ28"/>
<feature type="region of interest" description="Disordered" evidence="5">
    <location>
        <begin position="103"/>
        <end position="138"/>
    </location>
</feature>
<proteinExistence type="predicted"/>
<feature type="domain" description="Ammonium transporter AmtB-like" evidence="7">
    <location>
        <begin position="1"/>
        <end position="81"/>
    </location>
</feature>
<name>A0A7S2GQ28_9DINO</name>
<dbReference type="GO" id="GO:0008519">
    <property type="term" value="F:ammonium channel activity"/>
    <property type="evidence" value="ECO:0007669"/>
    <property type="project" value="InterPro"/>
</dbReference>